<organism evidence="1 2">
    <name type="scientific">Muiribacterium halophilum</name>
    <dbReference type="NCBI Taxonomy" id="2053465"/>
    <lineage>
        <taxon>Bacteria</taxon>
        <taxon>Candidatus Muiribacteriota</taxon>
        <taxon>Candidatus Muiribacteriia</taxon>
        <taxon>Candidatus Muiribacteriales</taxon>
        <taxon>Candidatus Muiribacteriaceae</taxon>
        <taxon>Candidatus Muiribacterium</taxon>
    </lineage>
</organism>
<dbReference type="Proteomes" id="UP000234857">
    <property type="component" value="Unassembled WGS sequence"/>
</dbReference>
<evidence type="ECO:0000313" key="2">
    <source>
        <dbReference type="Proteomes" id="UP000234857"/>
    </source>
</evidence>
<gene>
    <name evidence="1" type="ORF">C0601_03800</name>
</gene>
<evidence type="ECO:0008006" key="3">
    <source>
        <dbReference type="Google" id="ProtNLM"/>
    </source>
</evidence>
<feature type="non-terminal residue" evidence="1">
    <location>
        <position position="290"/>
    </location>
</feature>
<dbReference type="AlphaFoldDB" id="A0A2N5ZJA0"/>
<comment type="caution">
    <text evidence="1">The sequence shown here is derived from an EMBL/GenBank/DDBJ whole genome shotgun (WGS) entry which is preliminary data.</text>
</comment>
<dbReference type="Gene3D" id="2.60.40.1120">
    <property type="entry name" value="Carboxypeptidase-like, regulatory domain"/>
    <property type="match status" value="2"/>
</dbReference>
<sequence length="290" mass="33269">MRTRSLILIFLFASFFMVFSRNFLVGNVSDQYGSPVYNARIVLGNYSESKSYNSPLIVYSDRDGKYKFLDILPGVQSIEFDCEGYQQLGESIDLKSGSNIFNVVMKKSQENGNAFFDEYNPEKKIHLSGIIVDDVTGNPINDAYVVFGEDIAKSDQKGRFSIDLKERKTDFLIISARKYEIYQKKVFSEGNKKIRLKRRSPYNEIYGQIIDKTSLMPLKDVVIRIGSRETNSGSDGKYFMKNIPAGEYPILVKLNGYKEYSEIVNIYKGKQNYDILLSQAEKYGYVYGYL</sequence>
<reference evidence="1 2" key="1">
    <citation type="submission" date="2017-11" db="EMBL/GenBank/DDBJ databases">
        <title>Genome-resolved metagenomics identifies genetic mobility, metabolic interactions, and unexpected diversity in perchlorate-reducing communities.</title>
        <authorList>
            <person name="Barnum T.P."/>
            <person name="Figueroa I.A."/>
            <person name="Carlstrom C.I."/>
            <person name="Lucas L.N."/>
            <person name="Engelbrektson A.L."/>
            <person name="Coates J.D."/>
        </authorList>
    </citation>
    <scope>NUCLEOTIDE SEQUENCE [LARGE SCALE GENOMIC DNA]</scope>
    <source>
        <strain evidence="1">BM706</strain>
    </source>
</reference>
<dbReference type="SUPFAM" id="SSF49464">
    <property type="entry name" value="Carboxypeptidase regulatory domain-like"/>
    <property type="match status" value="3"/>
</dbReference>
<name>A0A2N5ZJA0_MUIH1</name>
<evidence type="ECO:0000313" key="1">
    <source>
        <dbReference type="EMBL" id="PLX18777.1"/>
    </source>
</evidence>
<accession>A0A2N5ZJA0</accession>
<dbReference type="InterPro" id="IPR008969">
    <property type="entry name" value="CarboxyPept-like_regulatory"/>
</dbReference>
<dbReference type="Pfam" id="PF13715">
    <property type="entry name" value="CarbopepD_reg_2"/>
    <property type="match status" value="1"/>
</dbReference>
<protein>
    <recommendedName>
        <fullName evidence="3">PEGA domain-containing protein</fullName>
    </recommendedName>
</protein>
<dbReference type="EMBL" id="PKTG01000051">
    <property type="protein sequence ID" value="PLX18777.1"/>
    <property type="molecule type" value="Genomic_DNA"/>
</dbReference>
<proteinExistence type="predicted"/>